<accession>A0ABQ7J3W4</accession>
<evidence type="ECO:0000313" key="1">
    <source>
        <dbReference type="EMBL" id="KAF8817690.1"/>
    </source>
</evidence>
<gene>
    <name evidence="1" type="ORF">IE077_000078</name>
</gene>
<proteinExistence type="predicted"/>
<name>A0ABQ7J3W4_9APIC</name>
<evidence type="ECO:0000313" key="2">
    <source>
        <dbReference type="Proteomes" id="UP000823046"/>
    </source>
</evidence>
<dbReference type="EMBL" id="JADAQX010002024">
    <property type="protein sequence ID" value="KAF8817690.1"/>
    <property type="molecule type" value="Genomic_DNA"/>
</dbReference>
<keyword evidence="2" id="KW-1185">Reference proteome</keyword>
<protein>
    <submittedName>
        <fullName evidence="1">Uncharacterized protein</fullName>
    </submittedName>
</protein>
<reference evidence="1 2" key="1">
    <citation type="journal article" date="2020" name="bioRxiv">
        <title>Metabolic contributions of an alphaproteobacterial endosymbiont in the apicomplexan Cardiosporidium cionae.</title>
        <authorList>
            <person name="Hunter E.S."/>
            <person name="Paight C.J."/>
            <person name="Lane C.E."/>
        </authorList>
    </citation>
    <scope>NUCLEOTIDE SEQUENCE [LARGE SCALE GENOMIC DNA]</scope>
    <source>
        <strain evidence="1">ESH_2018</strain>
    </source>
</reference>
<sequence>MAILEGLRLRRHRQSLDWQKEGFCSTRCLNHCAKSPWRCVCAWRAVGIYKHFINMDGLFVSYKGAVTTKKPLFGVPRFVAKQNGYNSVPLWWNPLTKSFAYFTPSISFDKRFEQADRHHFIRRFDTIKGISEQKIDTVLTESDISESDDEAMF</sequence>
<organism evidence="1 2">
    <name type="scientific">Cardiosporidium cionae</name>
    <dbReference type="NCBI Taxonomy" id="476202"/>
    <lineage>
        <taxon>Eukaryota</taxon>
        <taxon>Sar</taxon>
        <taxon>Alveolata</taxon>
        <taxon>Apicomplexa</taxon>
        <taxon>Aconoidasida</taxon>
        <taxon>Nephromycida</taxon>
        <taxon>Cardiosporidium</taxon>
    </lineage>
</organism>
<comment type="caution">
    <text evidence="1">The sequence shown here is derived from an EMBL/GenBank/DDBJ whole genome shotgun (WGS) entry which is preliminary data.</text>
</comment>
<dbReference type="Proteomes" id="UP000823046">
    <property type="component" value="Unassembled WGS sequence"/>
</dbReference>